<dbReference type="Gene3D" id="3.30.420.270">
    <property type="match status" value="1"/>
</dbReference>
<keyword evidence="7" id="KW-0653">Protein transport</keyword>
<keyword evidence="7" id="KW-0813">Transport</keyword>
<organism evidence="9 10">
    <name type="scientific">Sporomusa ovata</name>
    <dbReference type="NCBI Taxonomy" id="2378"/>
    <lineage>
        <taxon>Bacteria</taxon>
        <taxon>Bacillati</taxon>
        <taxon>Bacillota</taxon>
        <taxon>Negativicutes</taxon>
        <taxon>Selenomonadales</taxon>
        <taxon>Sporomusaceae</taxon>
        <taxon>Sporomusa</taxon>
    </lineage>
</organism>
<dbReference type="Pfam" id="PF02472">
    <property type="entry name" value="ExbD"/>
    <property type="match status" value="1"/>
</dbReference>
<accession>A0A0U1KZC7</accession>
<gene>
    <name evidence="9" type="ORF">SpAn4DRAFT_5255</name>
</gene>
<keyword evidence="6 8" id="KW-0472">Membrane</keyword>
<keyword evidence="5 8" id="KW-1133">Transmembrane helix</keyword>
<dbReference type="GO" id="GO:0022857">
    <property type="term" value="F:transmembrane transporter activity"/>
    <property type="evidence" value="ECO:0007669"/>
    <property type="project" value="InterPro"/>
</dbReference>
<comment type="similarity">
    <text evidence="2 7">Belongs to the ExbD/TolR family.</text>
</comment>
<dbReference type="PANTHER" id="PTHR30558">
    <property type="entry name" value="EXBD MEMBRANE COMPONENT OF PMF-DRIVEN MACROMOLECULE IMPORT SYSTEM"/>
    <property type="match status" value="1"/>
</dbReference>
<dbReference type="RefSeq" id="WP_021166523.1">
    <property type="nucleotide sequence ID" value="NZ_CTRP01000007.1"/>
</dbReference>
<evidence type="ECO:0000256" key="4">
    <source>
        <dbReference type="ARBA" id="ARBA00022692"/>
    </source>
</evidence>
<dbReference type="Proteomes" id="UP000049855">
    <property type="component" value="Unassembled WGS sequence"/>
</dbReference>
<keyword evidence="10" id="KW-1185">Reference proteome</keyword>
<evidence type="ECO:0000256" key="6">
    <source>
        <dbReference type="ARBA" id="ARBA00023136"/>
    </source>
</evidence>
<dbReference type="InterPro" id="IPR003400">
    <property type="entry name" value="ExbD"/>
</dbReference>
<comment type="subcellular location">
    <subcellularLocation>
        <location evidence="1">Cell membrane</location>
        <topology evidence="1">Single-pass membrane protein</topology>
    </subcellularLocation>
    <subcellularLocation>
        <location evidence="7">Cell membrane</location>
        <topology evidence="7">Single-pass type II membrane protein</topology>
    </subcellularLocation>
</comment>
<evidence type="ECO:0000313" key="10">
    <source>
        <dbReference type="Proteomes" id="UP000049855"/>
    </source>
</evidence>
<evidence type="ECO:0000256" key="1">
    <source>
        <dbReference type="ARBA" id="ARBA00004162"/>
    </source>
</evidence>
<proteinExistence type="inferred from homology"/>
<evidence type="ECO:0000313" key="9">
    <source>
        <dbReference type="EMBL" id="CQR72014.1"/>
    </source>
</evidence>
<keyword evidence="4 7" id="KW-0812">Transmembrane</keyword>
<evidence type="ECO:0000256" key="7">
    <source>
        <dbReference type="RuleBase" id="RU003879"/>
    </source>
</evidence>
<dbReference type="GO" id="GO:0015031">
    <property type="term" value="P:protein transport"/>
    <property type="evidence" value="ECO:0007669"/>
    <property type="project" value="UniProtKB-KW"/>
</dbReference>
<dbReference type="AlphaFoldDB" id="A0A0U1KZC7"/>
<sequence>MKLRNLRTERQPKLMIIPMIDIIFFLLVFFIMSTLYMVDQQTIPVNLPQAASAQSDKPRSVAIAVTKEGRILFEQEDVPLELLKKRVQLEMSKQSDLVFILRSDKAAEYGKVVAVLDELKLAGAVRVAIATERKDK</sequence>
<evidence type="ECO:0000256" key="3">
    <source>
        <dbReference type="ARBA" id="ARBA00022475"/>
    </source>
</evidence>
<dbReference type="EMBL" id="CTRP01000007">
    <property type="protein sequence ID" value="CQR72014.1"/>
    <property type="molecule type" value="Genomic_DNA"/>
</dbReference>
<keyword evidence="3" id="KW-1003">Cell membrane</keyword>
<name>A0A0U1KZC7_9FIRM</name>
<protein>
    <submittedName>
        <fullName evidence="9">Biopolymer transport protein ExbD/TolR</fullName>
    </submittedName>
</protein>
<evidence type="ECO:0000256" key="8">
    <source>
        <dbReference type="SAM" id="Phobius"/>
    </source>
</evidence>
<dbReference type="GO" id="GO:0005886">
    <property type="term" value="C:plasma membrane"/>
    <property type="evidence" value="ECO:0007669"/>
    <property type="project" value="UniProtKB-SubCell"/>
</dbReference>
<dbReference type="PANTHER" id="PTHR30558:SF3">
    <property type="entry name" value="BIOPOLYMER TRANSPORT PROTEIN EXBD-RELATED"/>
    <property type="match status" value="1"/>
</dbReference>
<feature type="transmembrane region" description="Helical" evidence="8">
    <location>
        <begin position="20"/>
        <end position="38"/>
    </location>
</feature>
<evidence type="ECO:0000256" key="2">
    <source>
        <dbReference type="ARBA" id="ARBA00005811"/>
    </source>
</evidence>
<reference evidence="10" key="1">
    <citation type="submission" date="2015-03" db="EMBL/GenBank/DDBJ databases">
        <authorList>
            <person name="Nijsse Bart"/>
        </authorList>
    </citation>
    <scope>NUCLEOTIDE SEQUENCE [LARGE SCALE GENOMIC DNA]</scope>
</reference>
<evidence type="ECO:0000256" key="5">
    <source>
        <dbReference type="ARBA" id="ARBA00022989"/>
    </source>
</evidence>